<protein>
    <recommendedName>
        <fullName evidence="3">M23ase beta-sheet core domain-containing protein</fullName>
    </recommendedName>
</protein>
<proteinExistence type="predicted"/>
<feature type="domain" description="M23ase beta-sheet core" evidence="3">
    <location>
        <begin position="196"/>
        <end position="296"/>
    </location>
</feature>
<dbReference type="CDD" id="cd12797">
    <property type="entry name" value="M23_peptidase"/>
    <property type="match status" value="1"/>
</dbReference>
<keyword evidence="5" id="KW-1185">Reference proteome</keyword>
<keyword evidence="2" id="KW-1133">Transmembrane helix</keyword>
<evidence type="ECO:0000259" key="3">
    <source>
        <dbReference type="Pfam" id="PF01551"/>
    </source>
</evidence>
<comment type="caution">
    <text evidence="4">The sequence shown here is derived from an EMBL/GenBank/DDBJ whole genome shotgun (WGS) entry which is preliminary data.</text>
</comment>
<evidence type="ECO:0000256" key="1">
    <source>
        <dbReference type="SAM" id="MobiDB-lite"/>
    </source>
</evidence>
<dbReference type="Gene3D" id="2.70.70.10">
    <property type="entry name" value="Glucose Permease (Domain IIA)"/>
    <property type="match status" value="1"/>
</dbReference>
<dbReference type="RefSeq" id="WP_344740149.1">
    <property type="nucleotide sequence ID" value="NZ_BAAAYU010000005.1"/>
</dbReference>
<accession>A0ABP7B1C8</accession>
<dbReference type="SUPFAM" id="SSF51261">
    <property type="entry name" value="Duplicated hybrid motif"/>
    <property type="match status" value="1"/>
</dbReference>
<dbReference type="PANTHER" id="PTHR21666">
    <property type="entry name" value="PEPTIDASE-RELATED"/>
    <property type="match status" value="1"/>
</dbReference>
<feature type="transmembrane region" description="Helical" evidence="2">
    <location>
        <begin position="67"/>
        <end position="88"/>
    </location>
</feature>
<dbReference type="Pfam" id="PF01551">
    <property type="entry name" value="Peptidase_M23"/>
    <property type="match status" value="1"/>
</dbReference>
<keyword evidence="2" id="KW-0472">Membrane</keyword>
<dbReference type="InterPro" id="IPR050570">
    <property type="entry name" value="Cell_wall_metabolism_enzyme"/>
</dbReference>
<feature type="region of interest" description="Disordered" evidence="1">
    <location>
        <begin position="1"/>
        <end position="39"/>
    </location>
</feature>
<organism evidence="4 5">
    <name type="scientific">Microbacterium awajiense</name>
    <dbReference type="NCBI Taxonomy" id="415214"/>
    <lineage>
        <taxon>Bacteria</taxon>
        <taxon>Bacillati</taxon>
        <taxon>Actinomycetota</taxon>
        <taxon>Actinomycetes</taxon>
        <taxon>Micrococcales</taxon>
        <taxon>Microbacteriaceae</taxon>
        <taxon>Microbacterium</taxon>
    </lineage>
</organism>
<reference evidence="5" key="1">
    <citation type="journal article" date="2019" name="Int. J. Syst. Evol. Microbiol.">
        <title>The Global Catalogue of Microorganisms (GCM) 10K type strain sequencing project: providing services to taxonomists for standard genome sequencing and annotation.</title>
        <authorList>
            <consortium name="The Broad Institute Genomics Platform"/>
            <consortium name="The Broad Institute Genome Sequencing Center for Infectious Disease"/>
            <person name="Wu L."/>
            <person name="Ma J."/>
        </authorList>
    </citation>
    <scope>NUCLEOTIDE SEQUENCE [LARGE SCALE GENOMIC DNA]</scope>
    <source>
        <strain evidence="5">JCM 16544</strain>
    </source>
</reference>
<dbReference type="InterPro" id="IPR011055">
    <property type="entry name" value="Dup_hybrid_motif"/>
</dbReference>
<keyword evidence="2" id="KW-0812">Transmembrane</keyword>
<evidence type="ECO:0000256" key="2">
    <source>
        <dbReference type="SAM" id="Phobius"/>
    </source>
</evidence>
<evidence type="ECO:0000313" key="4">
    <source>
        <dbReference type="EMBL" id="GAA3644516.1"/>
    </source>
</evidence>
<dbReference type="Proteomes" id="UP001501697">
    <property type="component" value="Unassembled WGS sequence"/>
</dbReference>
<dbReference type="PANTHER" id="PTHR21666:SF290">
    <property type="entry name" value="PEPTIDASE M23 DOMAIN PROTEIN"/>
    <property type="match status" value="1"/>
</dbReference>
<name>A0ABP7B1C8_9MICO</name>
<sequence>MTEENDQNEQNAPADTAGLTRRSATRSVARHSTAVKPRRRAALFARASKTETKTKAKGHNGHPLRSLGILTVVGGLIVTVALPAYGAWRPADEVTTIQQVAADDAQSLVVASDATGSELERDSYSATTQEEIDEKKAKEAAAAAAAARARVASSTGSVSSVNLSMVAPGSGAVRYPVTNFSYDWASNGFQTAQRPTHNGLDMMTSYGTPIFAAAAGVVRTSTNNGGTYGGLIIIDHVINGQQVSTLYAHVVYGSQVVSPGQTVAAGQVIAQVGQTGFATAPHCHFEVHVGGTPINPLAWLQANAG</sequence>
<evidence type="ECO:0000313" key="5">
    <source>
        <dbReference type="Proteomes" id="UP001501697"/>
    </source>
</evidence>
<dbReference type="InterPro" id="IPR016047">
    <property type="entry name" value="M23ase_b-sheet_dom"/>
</dbReference>
<gene>
    <name evidence="4" type="ORF">GCM10022200_30780</name>
</gene>
<dbReference type="EMBL" id="BAAAYU010000005">
    <property type="protein sequence ID" value="GAA3644516.1"/>
    <property type="molecule type" value="Genomic_DNA"/>
</dbReference>